<dbReference type="Proteomes" id="UP000886005">
    <property type="component" value="Unassembled WGS sequence"/>
</dbReference>
<dbReference type="InterPro" id="IPR006099">
    <property type="entry name" value="MeMalonylCoA_mutase_a/b_cat"/>
</dbReference>
<dbReference type="SUPFAM" id="SSF51703">
    <property type="entry name" value="Cobalamin (vitamin B12)-dependent enzymes"/>
    <property type="match status" value="1"/>
</dbReference>
<protein>
    <recommendedName>
        <fullName evidence="2">Methylmalonyl-CoA mutase alpha/beta chain catalytic domain-containing protein</fullName>
    </recommendedName>
</protein>
<dbReference type="InterPro" id="IPR016176">
    <property type="entry name" value="Cbl-dep_enz_cat"/>
</dbReference>
<evidence type="ECO:0000259" key="2">
    <source>
        <dbReference type="Pfam" id="PF01642"/>
    </source>
</evidence>
<proteinExistence type="predicted"/>
<reference evidence="3" key="1">
    <citation type="journal article" date="2020" name="mSystems">
        <title>Genome- and Community-Level Interaction Insights into Carbon Utilization and Element Cycling Functions of Hydrothermarchaeota in Hydrothermal Sediment.</title>
        <authorList>
            <person name="Zhou Z."/>
            <person name="Liu Y."/>
            <person name="Xu W."/>
            <person name="Pan J."/>
            <person name="Luo Z.H."/>
            <person name="Li M."/>
        </authorList>
    </citation>
    <scope>NUCLEOTIDE SEQUENCE [LARGE SCALE GENOMIC DNA]</scope>
    <source>
        <strain evidence="3">HyVt-456</strain>
    </source>
</reference>
<dbReference type="PANTHER" id="PTHR48101:SF1">
    <property type="entry name" value="METHYLMALONYL-COA MUTASE, LARGE SUBUNIT"/>
    <property type="match status" value="1"/>
</dbReference>
<accession>A0A7V1LNZ1</accession>
<dbReference type="GO" id="GO:0016866">
    <property type="term" value="F:intramolecular transferase activity"/>
    <property type="evidence" value="ECO:0007669"/>
    <property type="project" value="InterPro"/>
</dbReference>
<dbReference type="AlphaFoldDB" id="A0A7V1LNZ1"/>
<dbReference type="PANTHER" id="PTHR48101">
    <property type="entry name" value="METHYLMALONYL-COA MUTASE, MITOCHONDRIAL-RELATED"/>
    <property type="match status" value="1"/>
</dbReference>
<evidence type="ECO:0000313" key="3">
    <source>
        <dbReference type="EMBL" id="HED11395.1"/>
    </source>
</evidence>
<feature type="domain" description="Methylmalonyl-CoA mutase alpha/beta chain catalytic" evidence="2">
    <location>
        <begin position="66"/>
        <end position="451"/>
    </location>
</feature>
<dbReference type="EMBL" id="DRLD01000332">
    <property type="protein sequence ID" value="HED11395.1"/>
    <property type="molecule type" value="Genomic_DNA"/>
</dbReference>
<organism evidence="3">
    <name type="scientific">Caldithrix abyssi</name>
    <dbReference type="NCBI Taxonomy" id="187145"/>
    <lineage>
        <taxon>Bacteria</taxon>
        <taxon>Pseudomonadati</taxon>
        <taxon>Calditrichota</taxon>
        <taxon>Calditrichia</taxon>
        <taxon>Calditrichales</taxon>
        <taxon>Calditrichaceae</taxon>
        <taxon>Caldithrix</taxon>
    </lineage>
</organism>
<dbReference type="GO" id="GO:0031419">
    <property type="term" value="F:cobalamin binding"/>
    <property type="evidence" value="ECO:0007669"/>
    <property type="project" value="InterPro"/>
</dbReference>
<dbReference type="Gene3D" id="3.20.20.240">
    <property type="entry name" value="Methylmalonyl-CoA mutase"/>
    <property type="match status" value="1"/>
</dbReference>
<sequence>MDMNDLDIRSLFPPPAEEDWRAAAEKLLKGKPFRETLFSQTDEGLTLSPIYWPGGEPLRVMPGRGKRHWELAQTLYAGNDTFNRRAREALQNGQTALKPDLDVSSQWGSAPPHIPGRMGSIHLTEAAALDELLANIDPAKTPLYFDALNRPAEIAGVIKVFLEKRGCKNAGGGLGADPLSGALRYGGFPADWPMQAEGMQKAAEILRDFPEFDLVTIHADIIHNSGGHKVRQLAYFLSVAANYFRLLSRDAATDPPPGGWRLRLAVGNDQFAEIAKLRAARLLWRQLLRGFDLDEGTYPLSIDAVTSWRYMSFFDPWVNMIRATGQAFSAIVGGCDTLDILPFDLALGQPDAFSLRQARNISVILGEESYLGKVREPASGSAYLDSLTREMAGEAWRLFQHMEEQGGILSLIREGRWQKDIREEAAREEREYEEGRRKAIGSNVFPNPAEKRPTKAGPGVRVNILPGPAAEAVEPLPEKRVLADFEKRRLREETE</sequence>
<dbReference type="Pfam" id="PF01642">
    <property type="entry name" value="MM_CoA_mutase"/>
    <property type="match status" value="1"/>
</dbReference>
<name>A0A7V1LNZ1_CALAY</name>
<evidence type="ECO:0000256" key="1">
    <source>
        <dbReference type="SAM" id="MobiDB-lite"/>
    </source>
</evidence>
<feature type="region of interest" description="Disordered" evidence="1">
    <location>
        <begin position="431"/>
        <end position="461"/>
    </location>
</feature>
<comment type="caution">
    <text evidence="3">The sequence shown here is derived from an EMBL/GenBank/DDBJ whole genome shotgun (WGS) entry which is preliminary data.</text>
</comment>
<gene>
    <name evidence="3" type="ORF">ENJ10_11955</name>
</gene>